<evidence type="ECO:0000313" key="1">
    <source>
        <dbReference type="Proteomes" id="UP000095283"/>
    </source>
</evidence>
<dbReference type="AlphaFoldDB" id="A0A1I7X0Z3"/>
<accession>A0A1I7X0Z3</accession>
<dbReference type="Proteomes" id="UP000095283">
    <property type="component" value="Unplaced"/>
</dbReference>
<reference evidence="2" key="1">
    <citation type="submission" date="2016-11" db="UniProtKB">
        <authorList>
            <consortium name="WormBaseParasite"/>
        </authorList>
    </citation>
    <scope>IDENTIFICATION</scope>
</reference>
<evidence type="ECO:0000313" key="2">
    <source>
        <dbReference type="WBParaSite" id="Hba_11059"/>
    </source>
</evidence>
<protein>
    <submittedName>
        <fullName evidence="2">Uncharacterized protein</fullName>
    </submittedName>
</protein>
<keyword evidence="1" id="KW-1185">Reference proteome</keyword>
<dbReference type="WBParaSite" id="Hba_11059">
    <property type="protein sequence ID" value="Hba_11059"/>
    <property type="gene ID" value="Hba_11059"/>
</dbReference>
<organism evidence="1 2">
    <name type="scientific">Heterorhabditis bacteriophora</name>
    <name type="common">Entomopathogenic nematode worm</name>
    <dbReference type="NCBI Taxonomy" id="37862"/>
    <lineage>
        <taxon>Eukaryota</taxon>
        <taxon>Metazoa</taxon>
        <taxon>Ecdysozoa</taxon>
        <taxon>Nematoda</taxon>
        <taxon>Chromadorea</taxon>
        <taxon>Rhabditida</taxon>
        <taxon>Rhabditina</taxon>
        <taxon>Rhabditomorpha</taxon>
        <taxon>Strongyloidea</taxon>
        <taxon>Heterorhabditidae</taxon>
        <taxon>Heterorhabditis</taxon>
    </lineage>
</organism>
<proteinExistence type="predicted"/>
<sequence>MLVLVEIIHHQRSVSNNKIQTGRQVLLDLDKLLLDIRALKYL</sequence>
<name>A0A1I7X0Z3_HETBA</name>